<feature type="region of interest" description="Disordered" evidence="1">
    <location>
        <begin position="407"/>
        <end position="472"/>
    </location>
</feature>
<organism evidence="2 3">
    <name type="scientific">Rhizoctonia solani</name>
    <dbReference type="NCBI Taxonomy" id="456999"/>
    <lineage>
        <taxon>Eukaryota</taxon>
        <taxon>Fungi</taxon>
        <taxon>Dikarya</taxon>
        <taxon>Basidiomycota</taxon>
        <taxon>Agaricomycotina</taxon>
        <taxon>Agaricomycetes</taxon>
        <taxon>Cantharellales</taxon>
        <taxon>Ceratobasidiaceae</taxon>
        <taxon>Rhizoctonia</taxon>
    </lineage>
</organism>
<comment type="caution">
    <text evidence="2">The sequence shown here is derived from an EMBL/GenBank/DDBJ whole genome shotgun (WGS) entry which is preliminary data.</text>
</comment>
<feature type="compositionally biased region" description="Pro residues" evidence="1">
    <location>
        <begin position="18"/>
        <end position="33"/>
    </location>
</feature>
<dbReference type="Proteomes" id="UP000663850">
    <property type="component" value="Unassembled WGS sequence"/>
</dbReference>
<sequence length="736" mass="81425">MQDLVAEIQAATSGRQVPAPPHPSASNAPPIPPQWTQGIQSASIRPAEVTLMAPPHNVPQGLGAALGSQPTLNLPQIPFEVTSVPQVVNVHAPNKSLAPPLVPPTQPTAHAAGDWPQGAQAPALLLDTQAASVEPLDVATTPLQVAIQHDCGIVDDPIYPSAPPSNNPRQHTSSRWDSPSNSQQARTIGSPHQAIKVASVHPCNPGLFHLPGQHSPNVRSSGSSSSSISFRVRDSTFPATGLASALSQSTPAHIRGNRDIEMVDASAAHILSVAPTSRALMPQPLIPLNPSTQPQVLKRRRAHSDSEDQTRCIADSQSHAPESGASKLQPNQGNKRVKAGDIVNGKHKKRAPCPSDESESKYGSDDEDEDAKTIASVYEQAGTENTSDLIRVLKVLEDIASKLDKALGNRPTAHPTQADGAATQPTSTSMLPDQSLQVTNRNRAIRRRENLRPWNKDSQTTLDTRSTDPQRREKERLALQGYIRLLLMKALGRSHRTSRLPPGPPPEVIEPTFKEFYIMWDQLVGHEFNQAACATITQQLIIDWPALFNMHDWDELFRMVQAHVKYLIKAYKRQEMGRESDAEHVRLLQAAATRREHTTFQQRMSVVKEVAELNDHKRLLVDLGIDGTSSDEEDSERPGYYNVKKIKQLSSQVQELKELLDNTYESLHKGPVVRGSRTRKRIRGKLVSQRKFRIQGLPVNCLNRKWYKKLTKTQKSYFKFAPYEYDFKFPEELTNM</sequence>
<feature type="region of interest" description="Disordered" evidence="1">
    <location>
        <begin position="206"/>
        <end position="228"/>
    </location>
</feature>
<feature type="region of interest" description="Disordered" evidence="1">
    <location>
        <begin position="1"/>
        <end position="37"/>
    </location>
</feature>
<feature type="compositionally biased region" description="Polar residues" evidence="1">
    <location>
        <begin position="167"/>
        <end position="187"/>
    </location>
</feature>
<feature type="compositionally biased region" description="Polar residues" evidence="1">
    <location>
        <begin position="315"/>
        <end position="334"/>
    </location>
</feature>
<name>A0A8H3DGE1_9AGAM</name>
<reference evidence="2" key="1">
    <citation type="submission" date="2021-01" db="EMBL/GenBank/DDBJ databases">
        <authorList>
            <person name="Kaushik A."/>
        </authorList>
    </citation>
    <scope>NUCLEOTIDE SEQUENCE</scope>
    <source>
        <strain evidence="2">Type strain: AG8-Rh-89/</strain>
    </source>
</reference>
<evidence type="ECO:0000256" key="1">
    <source>
        <dbReference type="SAM" id="MobiDB-lite"/>
    </source>
</evidence>
<dbReference type="EMBL" id="CAJMWZ010006614">
    <property type="protein sequence ID" value="CAE6525206.1"/>
    <property type="molecule type" value="Genomic_DNA"/>
</dbReference>
<protein>
    <submittedName>
        <fullName evidence="2">Uncharacterized protein</fullName>
    </submittedName>
</protein>
<gene>
    <name evidence="2" type="ORF">RDB_LOCUS123099</name>
</gene>
<feature type="compositionally biased region" description="Polar residues" evidence="1">
    <location>
        <begin position="423"/>
        <end position="439"/>
    </location>
</feature>
<accession>A0A8H3DGE1</accession>
<evidence type="ECO:0000313" key="3">
    <source>
        <dbReference type="Proteomes" id="UP000663850"/>
    </source>
</evidence>
<feature type="region of interest" description="Disordered" evidence="1">
    <location>
        <begin position="156"/>
        <end position="191"/>
    </location>
</feature>
<dbReference type="AlphaFoldDB" id="A0A8H3DGE1"/>
<feature type="region of interest" description="Disordered" evidence="1">
    <location>
        <begin position="282"/>
        <end position="371"/>
    </location>
</feature>
<evidence type="ECO:0000313" key="2">
    <source>
        <dbReference type="EMBL" id="CAE6525206.1"/>
    </source>
</evidence>
<proteinExistence type="predicted"/>